<dbReference type="RefSeq" id="WP_170152872.1">
    <property type="nucleotide sequence ID" value="NZ_REFC01000012.1"/>
</dbReference>
<evidence type="ECO:0000256" key="2">
    <source>
        <dbReference type="SAM" id="SignalP"/>
    </source>
</evidence>
<evidence type="ECO:0000313" key="5">
    <source>
        <dbReference type="Proteomes" id="UP000271339"/>
    </source>
</evidence>
<dbReference type="InterPro" id="IPR013766">
    <property type="entry name" value="Thioredoxin_domain"/>
</dbReference>
<evidence type="ECO:0000259" key="3">
    <source>
        <dbReference type="PROSITE" id="PS51352"/>
    </source>
</evidence>
<comment type="caution">
    <text evidence="4">The sequence shown here is derived from an EMBL/GenBank/DDBJ whole genome shotgun (WGS) entry which is preliminary data.</text>
</comment>
<gene>
    <name evidence="4" type="ORF">BXY75_1755</name>
</gene>
<feature type="signal peptide" evidence="2">
    <location>
        <begin position="1"/>
        <end position="17"/>
    </location>
</feature>
<feature type="domain" description="Thioredoxin" evidence="3">
    <location>
        <begin position="22"/>
        <end position="173"/>
    </location>
</feature>
<dbReference type="Pfam" id="PF00578">
    <property type="entry name" value="AhpC-TSA"/>
    <property type="match status" value="1"/>
</dbReference>
<keyword evidence="5" id="KW-1185">Reference proteome</keyword>
<dbReference type="NCBIfam" id="TIGR04183">
    <property type="entry name" value="Por_Secre_tail"/>
    <property type="match status" value="1"/>
</dbReference>
<accession>A0A3L9YYF4</accession>
<dbReference type="Pfam" id="PF18962">
    <property type="entry name" value="Por_Secre_tail"/>
    <property type="match status" value="1"/>
</dbReference>
<feature type="chain" id="PRO_5018096641" evidence="2">
    <location>
        <begin position="18"/>
        <end position="264"/>
    </location>
</feature>
<keyword evidence="1 2" id="KW-0732">Signal</keyword>
<organism evidence="4 5">
    <name type="scientific">Ulvibacter antarcticus</name>
    <dbReference type="NCBI Taxonomy" id="442714"/>
    <lineage>
        <taxon>Bacteria</taxon>
        <taxon>Pseudomonadati</taxon>
        <taxon>Bacteroidota</taxon>
        <taxon>Flavobacteriia</taxon>
        <taxon>Flavobacteriales</taxon>
        <taxon>Flavobacteriaceae</taxon>
        <taxon>Ulvibacter</taxon>
    </lineage>
</organism>
<reference evidence="4 5" key="1">
    <citation type="submission" date="2018-10" db="EMBL/GenBank/DDBJ databases">
        <title>Genomic Encyclopedia of Archaeal and Bacterial Type Strains, Phase II (KMG-II): from individual species to whole genera.</title>
        <authorList>
            <person name="Goeker M."/>
        </authorList>
    </citation>
    <scope>NUCLEOTIDE SEQUENCE [LARGE SCALE GENOMIC DNA]</scope>
    <source>
        <strain evidence="4 5">DSM 23424</strain>
    </source>
</reference>
<evidence type="ECO:0000256" key="1">
    <source>
        <dbReference type="ARBA" id="ARBA00022729"/>
    </source>
</evidence>
<dbReference type="InterPro" id="IPR036249">
    <property type="entry name" value="Thioredoxin-like_sf"/>
</dbReference>
<dbReference type="EMBL" id="REFC01000012">
    <property type="protein sequence ID" value="RMA64870.1"/>
    <property type="molecule type" value="Genomic_DNA"/>
</dbReference>
<dbReference type="AlphaFoldDB" id="A0A3L9YYF4"/>
<dbReference type="CDD" id="cd02966">
    <property type="entry name" value="TlpA_like_family"/>
    <property type="match status" value="1"/>
</dbReference>
<dbReference type="Gene3D" id="3.40.30.10">
    <property type="entry name" value="Glutaredoxin"/>
    <property type="match status" value="1"/>
</dbReference>
<dbReference type="InterPro" id="IPR026444">
    <property type="entry name" value="Secre_tail"/>
</dbReference>
<dbReference type="PROSITE" id="PS51352">
    <property type="entry name" value="THIOREDOXIN_2"/>
    <property type="match status" value="1"/>
</dbReference>
<dbReference type="InterPro" id="IPR000866">
    <property type="entry name" value="AhpC/TSA"/>
</dbReference>
<evidence type="ECO:0000313" key="4">
    <source>
        <dbReference type="EMBL" id="RMA64870.1"/>
    </source>
</evidence>
<dbReference type="Proteomes" id="UP000271339">
    <property type="component" value="Unassembled WGS sequence"/>
</dbReference>
<dbReference type="SUPFAM" id="SSF52833">
    <property type="entry name" value="Thioredoxin-like"/>
    <property type="match status" value="1"/>
</dbReference>
<proteinExistence type="predicted"/>
<dbReference type="GO" id="GO:0016491">
    <property type="term" value="F:oxidoreductase activity"/>
    <property type="evidence" value="ECO:0007669"/>
    <property type="project" value="InterPro"/>
</dbReference>
<name>A0A3L9YYF4_9FLAO</name>
<protein>
    <submittedName>
        <fullName evidence="4">Putative secreted protein (Por secretion system target)</fullName>
    </submittedName>
</protein>
<sequence>MKKITFLLLFIAFSVNAQVGNYNVGDVVDDFTVTDVEGVEHNLYTYISQGKYVWLDFFFDTCYPCQQTTPIFNEFFDKYGCNLGDVVCLSINNGSDDDAAVIAFGETYGGTFNHAPAVSSEGGSAAVDINLGIFAYPTYCMIGPGNVLLEKDIWVNGTVTLEDFENTFPSGFEPPVTSCSLGFEDNDIVELFQVFPAISNGVFSIILNDQSPVSLRIYDVSGKIVFQNDYNEKEISMQLNLNAGTYFVNVVSENSIGTKTIIIQ</sequence>
<dbReference type="GO" id="GO:0016209">
    <property type="term" value="F:antioxidant activity"/>
    <property type="evidence" value="ECO:0007669"/>
    <property type="project" value="InterPro"/>
</dbReference>